<accession>G2KTX3</accession>
<proteinExistence type="predicted"/>
<dbReference type="SUPFAM" id="SSF69118">
    <property type="entry name" value="AhpD-like"/>
    <property type="match status" value="1"/>
</dbReference>
<evidence type="ECO:0000313" key="3">
    <source>
        <dbReference type="Proteomes" id="UP000001285"/>
    </source>
</evidence>
<dbReference type="Pfam" id="PF02627">
    <property type="entry name" value="CMD"/>
    <property type="match status" value="1"/>
</dbReference>
<feature type="domain" description="Carboxymuconolactone decarboxylase-like" evidence="1">
    <location>
        <begin position="22"/>
        <end position="106"/>
    </location>
</feature>
<dbReference type="eggNOG" id="COG0599">
    <property type="taxonomic scope" value="Bacteria"/>
</dbReference>
<gene>
    <name evidence="2" type="ordered locus">LSA_00800</name>
</gene>
<dbReference type="PANTHER" id="PTHR33570:SF9">
    <property type="entry name" value="BLL4600 PROTEIN"/>
    <property type="match status" value="1"/>
</dbReference>
<dbReference type="PANTHER" id="PTHR33570">
    <property type="entry name" value="4-CARBOXYMUCONOLACTONE DECARBOXYLASE FAMILY PROTEIN"/>
    <property type="match status" value="1"/>
</dbReference>
<dbReference type="STRING" id="714313.LSA_00800"/>
<sequence length="111" mass="12574">MGSEIMTEKQTAGHDNFGEFAPKFAELNDDVLFGQVWSRESKLSAKERSLITVTRLLTQGMFGPLEYHMQKAKENGFSKAEMVEAITQLAFYSGWPKAWTAMEMAKKIYAN</sequence>
<dbReference type="InterPro" id="IPR003779">
    <property type="entry name" value="CMD-like"/>
</dbReference>
<evidence type="ECO:0000259" key="1">
    <source>
        <dbReference type="Pfam" id="PF02627"/>
    </source>
</evidence>
<protein>
    <recommendedName>
        <fullName evidence="1">Carboxymuconolactone decarboxylase-like domain-containing protein</fullName>
    </recommendedName>
</protein>
<dbReference type="Gene3D" id="1.20.1290.10">
    <property type="entry name" value="AhpD-like"/>
    <property type="match status" value="1"/>
</dbReference>
<dbReference type="InterPro" id="IPR029032">
    <property type="entry name" value="AhpD-like"/>
</dbReference>
<dbReference type="HOGENOM" id="CLU_070025_5_0_9"/>
<dbReference type="EMBL" id="CP002461">
    <property type="protein sequence ID" value="AEN98566.1"/>
    <property type="molecule type" value="Genomic_DNA"/>
</dbReference>
<reference evidence="2 3" key="1">
    <citation type="journal article" date="2011" name="Microb. Cell Fact.">
        <title>Genomic analysis reveals Lactobacillus sanfranciscensis as stable element in traditional sourdoughs.</title>
        <authorList>
            <person name="Vogel R.F."/>
            <person name="Pavlovic M."/>
            <person name="Ehrmann M.A."/>
            <person name="Wiezer A."/>
            <person name="Liesegang H."/>
            <person name="Offschanka S."/>
            <person name="Voget S."/>
            <person name="Angelov A."/>
            <person name="Bocker G."/>
            <person name="Liebl W."/>
        </authorList>
    </citation>
    <scope>NUCLEOTIDE SEQUENCE [LARGE SCALE GENOMIC DNA]</scope>
    <source>
        <strain evidence="2 3">TMW 1.1304</strain>
    </source>
</reference>
<dbReference type="InterPro" id="IPR052512">
    <property type="entry name" value="4CMD/NDH-1_regulator"/>
</dbReference>
<keyword evidence="3" id="KW-1185">Reference proteome</keyword>
<dbReference type="GO" id="GO:0051920">
    <property type="term" value="F:peroxiredoxin activity"/>
    <property type="evidence" value="ECO:0007669"/>
    <property type="project" value="InterPro"/>
</dbReference>
<dbReference type="KEGG" id="lsn:LSA_00800"/>
<evidence type="ECO:0000313" key="2">
    <source>
        <dbReference type="EMBL" id="AEN98566.1"/>
    </source>
</evidence>
<dbReference type="AlphaFoldDB" id="G2KTX3"/>
<organism evidence="2 3">
    <name type="scientific">Fructilactobacillus sanfranciscensis (strain TMW 1.1304)</name>
    <name type="common">Lactobacillus sanfranciscensis</name>
    <dbReference type="NCBI Taxonomy" id="714313"/>
    <lineage>
        <taxon>Bacteria</taxon>
        <taxon>Bacillati</taxon>
        <taxon>Bacillota</taxon>
        <taxon>Bacilli</taxon>
        <taxon>Lactobacillales</taxon>
        <taxon>Lactobacillaceae</taxon>
        <taxon>Fructilactobacillus</taxon>
    </lineage>
</organism>
<dbReference type="Proteomes" id="UP000001285">
    <property type="component" value="Chromosome"/>
</dbReference>
<name>G2KTX3_FRUST</name>